<dbReference type="InterPro" id="IPR038763">
    <property type="entry name" value="DHH_sf"/>
</dbReference>
<sequence>MSSSNSETKKIKPISIGRKNAVMERIFELIYEKSSFLLLGHKHADEDCFSSVVAFGLLLRKFGKTVNIFLEDNVPDNLSFFADICRYNFISLFVNDVTEVINPDVVVILDTPKPDMIASNDAIEVFLKDKTLPKVEIDHHFAADADYSGDEDYRLTLRASSTCEIIGQMCLKLEKRPEILKKYGIHELYSRNIVLAMLTGMIGDAKMGNYLFKRRDKAFYDYFSKKFNSILHEKFNEGSQNISSVNEIVDVMEKLSDEDARIYESVMKNASYDGRVGVIILDEKQSDSLSSGIDYNQFLGVIKRATDNIAEKVHGVGISAYFDPVEISDKIQLRIRASGDVKGIDVRPILSEFGIEDGGGHPGAIGFRFPRTEIKDLPAYVEKISKKIKTLIPK</sequence>
<proteinExistence type="predicted"/>
<dbReference type="PANTHER" id="PTHR47618:SF2">
    <property type="entry name" value="CYCLIC-DI-AMP PHOSPHODIESTERASE GDPP"/>
    <property type="match status" value="1"/>
</dbReference>
<dbReference type="GeneID" id="2739381"/>
<evidence type="ECO:0000313" key="2">
    <source>
        <dbReference type="EMBL" id="EMB35064.1"/>
    </source>
</evidence>
<dbReference type="InterPro" id="IPR001667">
    <property type="entry name" value="DDH_dom"/>
</dbReference>
<name>A0A0E2E6N7_TREDN</name>
<dbReference type="PANTHER" id="PTHR47618">
    <property type="entry name" value="BIFUNCTIONAL OLIGORIBONUCLEASE AND PAP PHOSPHATASE NRNA"/>
    <property type="match status" value="1"/>
</dbReference>
<dbReference type="PATRIC" id="fig|999432.5.peg.862"/>
<dbReference type="InterPro" id="IPR051319">
    <property type="entry name" value="Oligoribo/pAp-PDE_c-di-AMP_PDE"/>
</dbReference>
<feature type="domain" description="DDH" evidence="1">
    <location>
        <begin position="37"/>
        <end position="181"/>
    </location>
</feature>
<accession>A0A0E2E6N7</accession>
<dbReference type="Gene3D" id="3.10.310.30">
    <property type="match status" value="1"/>
</dbReference>
<evidence type="ECO:0000259" key="1">
    <source>
        <dbReference type="Pfam" id="PF01368"/>
    </source>
</evidence>
<gene>
    <name evidence="2" type="ORF">HMPREF9726_00830</name>
</gene>
<dbReference type="RefSeq" id="WP_002683696.1">
    <property type="nucleotide sequence ID" value="NZ_CM001795.1"/>
</dbReference>
<dbReference type="Proteomes" id="UP000011705">
    <property type="component" value="Chromosome"/>
</dbReference>
<reference evidence="2" key="1">
    <citation type="submission" date="2012-01" db="EMBL/GenBank/DDBJ databases">
        <title>The Genome Sequence of Treponema denticola H-22.</title>
        <authorList>
            <consortium name="The Broad Institute Genome Sequencing Platform"/>
            <person name="Earl A."/>
            <person name="Ward D."/>
            <person name="Feldgarden M."/>
            <person name="Gevers D."/>
            <person name="Blanton J.M."/>
            <person name="Fenno C.J."/>
            <person name="Baranova O.V."/>
            <person name="Mathney J."/>
            <person name="Dewhirst F.E."/>
            <person name="Izard J."/>
            <person name="Young S.K."/>
            <person name="Zeng Q."/>
            <person name="Gargeya S."/>
            <person name="Fitzgerald M."/>
            <person name="Haas B."/>
            <person name="Abouelleil A."/>
            <person name="Alvarado L."/>
            <person name="Arachchi H.M."/>
            <person name="Berlin A."/>
            <person name="Chapman S.B."/>
            <person name="Gearin G."/>
            <person name="Goldberg J."/>
            <person name="Griggs A."/>
            <person name="Gujja S."/>
            <person name="Hansen M."/>
            <person name="Heiman D."/>
            <person name="Howarth C."/>
            <person name="Larimer J."/>
            <person name="Lui A."/>
            <person name="MacDonald P.J.P."/>
            <person name="McCowen C."/>
            <person name="Montmayeur A."/>
            <person name="Murphy C."/>
            <person name="Neiman D."/>
            <person name="Pearson M."/>
            <person name="Priest M."/>
            <person name="Roberts A."/>
            <person name="Saif S."/>
            <person name="Shea T."/>
            <person name="Sisk P."/>
            <person name="Stolte C."/>
            <person name="Sykes S."/>
            <person name="Wortman J."/>
            <person name="Nusbaum C."/>
            <person name="Birren B."/>
        </authorList>
    </citation>
    <scope>NUCLEOTIDE SEQUENCE [LARGE SCALE GENOMIC DNA]</scope>
    <source>
        <strain evidence="2">H-22</strain>
    </source>
</reference>
<dbReference type="HOGENOM" id="CLU_700087_0_0_12"/>
<dbReference type="AlphaFoldDB" id="A0A0E2E6N7"/>
<dbReference type="Gene3D" id="3.90.1640.10">
    <property type="entry name" value="inorganic pyrophosphatase (n-terminal core)"/>
    <property type="match status" value="1"/>
</dbReference>
<organism evidence="2">
    <name type="scientific">Treponema denticola H-22</name>
    <dbReference type="NCBI Taxonomy" id="999432"/>
    <lineage>
        <taxon>Bacteria</taxon>
        <taxon>Pseudomonadati</taxon>
        <taxon>Spirochaetota</taxon>
        <taxon>Spirochaetia</taxon>
        <taxon>Spirochaetales</taxon>
        <taxon>Treponemataceae</taxon>
        <taxon>Treponema</taxon>
    </lineage>
</organism>
<comment type="caution">
    <text evidence="2">The sequence shown here is derived from an EMBL/GenBank/DDBJ whole genome shotgun (WGS) entry which is preliminary data.</text>
</comment>
<dbReference type="Pfam" id="PF01368">
    <property type="entry name" value="DHH"/>
    <property type="match status" value="1"/>
</dbReference>
<dbReference type="EMBL" id="AGDV01000006">
    <property type="protein sequence ID" value="EMB35064.1"/>
    <property type="molecule type" value="Genomic_DNA"/>
</dbReference>
<dbReference type="SUPFAM" id="SSF64182">
    <property type="entry name" value="DHH phosphoesterases"/>
    <property type="match status" value="1"/>
</dbReference>
<protein>
    <recommendedName>
        <fullName evidence="1">DDH domain-containing protein</fullName>
    </recommendedName>
</protein>